<proteinExistence type="predicted"/>
<accession>A0A918ZBZ7</accession>
<organism evidence="2 3">
    <name type="scientific">Vulcaniibacterium thermophilum</name>
    <dbReference type="NCBI Taxonomy" id="1169913"/>
    <lineage>
        <taxon>Bacteria</taxon>
        <taxon>Pseudomonadati</taxon>
        <taxon>Pseudomonadota</taxon>
        <taxon>Gammaproteobacteria</taxon>
        <taxon>Lysobacterales</taxon>
        <taxon>Lysobacteraceae</taxon>
        <taxon>Vulcaniibacterium</taxon>
    </lineage>
</organism>
<feature type="signal peptide" evidence="1">
    <location>
        <begin position="1"/>
        <end position="23"/>
    </location>
</feature>
<reference evidence="2" key="1">
    <citation type="journal article" date="2014" name="Int. J. Syst. Evol. Microbiol.">
        <title>Complete genome sequence of Corynebacterium casei LMG S-19264T (=DSM 44701T), isolated from a smear-ripened cheese.</title>
        <authorList>
            <consortium name="US DOE Joint Genome Institute (JGI-PGF)"/>
            <person name="Walter F."/>
            <person name="Albersmeier A."/>
            <person name="Kalinowski J."/>
            <person name="Ruckert C."/>
        </authorList>
    </citation>
    <scope>NUCLEOTIDE SEQUENCE</scope>
    <source>
        <strain evidence="2">KCTC 32020</strain>
    </source>
</reference>
<evidence type="ECO:0008006" key="4">
    <source>
        <dbReference type="Google" id="ProtNLM"/>
    </source>
</evidence>
<gene>
    <name evidence="2" type="ORF">GCM10007167_28180</name>
</gene>
<dbReference type="EMBL" id="BNCF01000027">
    <property type="protein sequence ID" value="GHE44955.1"/>
    <property type="molecule type" value="Genomic_DNA"/>
</dbReference>
<reference evidence="2" key="2">
    <citation type="submission" date="2020-09" db="EMBL/GenBank/DDBJ databases">
        <authorList>
            <person name="Sun Q."/>
            <person name="Kim S."/>
        </authorList>
    </citation>
    <scope>NUCLEOTIDE SEQUENCE</scope>
    <source>
        <strain evidence="2">KCTC 32020</strain>
    </source>
</reference>
<evidence type="ECO:0000256" key="1">
    <source>
        <dbReference type="SAM" id="SignalP"/>
    </source>
</evidence>
<dbReference type="RefSeq" id="WP_146474395.1">
    <property type="nucleotide sequence ID" value="NZ_BNCF01000027.1"/>
</dbReference>
<comment type="caution">
    <text evidence="2">The sequence shown here is derived from an EMBL/GenBank/DDBJ whole genome shotgun (WGS) entry which is preliminary data.</text>
</comment>
<name>A0A918ZBZ7_9GAMM</name>
<feature type="chain" id="PRO_5037793752" description="Lipoprotein" evidence="1">
    <location>
        <begin position="24"/>
        <end position="141"/>
    </location>
</feature>
<keyword evidence="3" id="KW-1185">Reference proteome</keyword>
<dbReference type="AlphaFoldDB" id="A0A918ZBZ7"/>
<evidence type="ECO:0000313" key="3">
    <source>
        <dbReference type="Proteomes" id="UP000636453"/>
    </source>
</evidence>
<keyword evidence="1" id="KW-0732">Signal</keyword>
<evidence type="ECO:0000313" key="2">
    <source>
        <dbReference type="EMBL" id="GHE44955.1"/>
    </source>
</evidence>
<sequence length="141" mass="14875">MKTNICKTAGLVAALLIAPCASAADGKVYEINAEVDCFTTDQNQPVCNLLMGSDDLAKYWGQDVANGAVVIGLTETAAESAKLGFDAAMAAQARKDGCHYIAGASIKAKKGTLEEDEGGYYPGFKLVEVLGRNDFRKDCSE</sequence>
<dbReference type="Proteomes" id="UP000636453">
    <property type="component" value="Unassembled WGS sequence"/>
</dbReference>
<protein>
    <recommendedName>
        <fullName evidence="4">Lipoprotein</fullName>
    </recommendedName>
</protein>